<dbReference type="GO" id="GO:0032012">
    <property type="term" value="P:regulation of ARF protein signal transduction"/>
    <property type="evidence" value="ECO:0007669"/>
    <property type="project" value="InterPro"/>
</dbReference>
<dbReference type="PANTHER" id="PTHR10663:SF334">
    <property type="entry name" value="PH AND SEC7 DOMAIN-CONTAINING PROTEIN 1"/>
    <property type="match status" value="1"/>
</dbReference>
<feature type="region of interest" description="Disordered" evidence="1">
    <location>
        <begin position="1"/>
        <end position="154"/>
    </location>
</feature>
<protein>
    <recommendedName>
        <fullName evidence="2">SEC7 domain-containing protein</fullName>
    </recommendedName>
</protein>
<evidence type="ECO:0000259" key="2">
    <source>
        <dbReference type="PROSITE" id="PS50190"/>
    </source>
</evidence>
<feature type="compositionally biased region" description="Low complexity" evidence="1">
    <location>
        <begin position="586"/>
        <end position="597"/>
    </location>
</feature>
<feature type="compositionally biased region" description="Polar residues" evidence="1">
    <location>
        <begin position="735"/>
        <end position="751"/>
    </location>
</feature>
<name>A0A9Q0EMV1_9TELE</name>
<dbReference type="PROSITE" id="PS50190">
    <property type="entry name" value="SEC7"/>
    <property type="match status" value="1"/>
</dbReference>
<feature type="compositionally biased region" description="Pro residues" evidence="1">
    <location>
        <begin position="328"/>
        <end position="338"/>
    </location>
</feature>
<feature type="region of interest" description="Disordered" evidence="1">
    <location>
        <begin position="1043"/>
        <end position="1062"/>
    </location>
</feature>
<feature type="compositionally biased region" description="Low complexity" evidence="1">
    <location>
        <begin position="688"/>
        <end position="707"/>
    </location>
</feature>
<evidence type="ECO:0000313" key="4">
    <source>
        <dbReference type="Proteomes" id="UP001148018"/>
    </source>
</evidence>
<dbReference type="InterPro" id="IPR035999">
    <property type="entry name" value="Sec7_dom_sf"/>
</dbReference>
<keyword evidence="4" id="KW-1185">Reference proteome</keyword>
<feature type="compositionally biased region" description="Polar residues" evidence="1">
    <location>
        <begin position="366"/>
        <end position="407"/>
    </location>
</feature>
<dbReference type="InterPro" id="IPR000904">
    <property type="entry name" value="Sec7_dom"/>
</dbReference>
<feature type="compositionally biased region" description="Basic and acidic residues" evidence="1">
    <location>
        <begin position="18"/>
        <end position="38"/>
    </location>
</feature>
<sequence>MTQTGQVLHLYVEVRSLGQEEKGGGGDDDEKSDHRILHGPDLPPSRTFSPRPAHSPGPSRRPGISRDPSPTPSSPSAQRTLGYRHPGAPPGDPPYPQTQRCHGPDSLLQVLHPPETLPPRGDPRQGRDMLSVPPSSSPRRPSSRSLPEEEGRRSVVTFSYVQKANIQSLEHCGVRQAEPRPPFGSPEAGPGAAPVWVDTMPPQGDQEPDQVFSPWGQSPHGSPYHRRTAPDPLQTPEEAGSPDLRRRLACLGLGDRSPSLPREAESYGCRSWNGSPVLPRSTHTLPASAALRDPDPAGSRYWPRGPPRSPTLDRPSSPSSRYVYHQPAPDPQPTPQYSPPSWLGDESPRLSSRYRPLLPAGRPTDIQHQIPASSPSRTSYPASPTSRTSYHANNRESSGNWSNSGHNTAIPYNESNCMHHNARNSMHPSASSSPYRPAYIAPGYSSSASDASRQSCSPAGSPEVARRLALEASRLSPLFTDRRTPSPGDPSWPEVSPTGGLIQIVPQPRTSLHGGHAAASSQRSAEPAPDPAGPSVWPLSAQARLFPPGAPASPAHRPSAPPSPVLDPRNQHPLGPARSGPAPFCSTSSVSAPSSPAQHRLQPPQYRGEGGPRRLVSPREGTPRVGNPGPQWGSSTTNTEIHAGGPDPGYSLETRGGARTSPNMKNKEEEEDDDGGGEEQRRGGGGVSSSQSSSGVTGSVSGSGTSGWVSQTDVEGSLSPETSSQSSQRSCETPATPQSESVPDPTARSQKIAQAKWEFLFGVSTENHPTGGANTPLTPPHSLSLKLTNQQRGWEAEGQRLPHHEVQQIEVELVTVGPQHGSSPKTGIIRRTITYSETDLDAVPLRCYRETDLDEVMRSQVEEEAEEDSAFGSHRSTLGTSGSGGSPAHSAQRPQGKDLRLWAEPEPGKVEVEEEGVASWASVRMQGDRKRQEHDCASGLLTKRPAVWDGPPQLKSPLLPLSSPQLDSFSRHFESIVESHRAKGTSYSSLDSVDLLLTPGTPHVFTFDLPTLTPHIQTQLREGGRQKLDLCFASLVKPVLSGPEETSRFDGAGLNGGGAKDDLIPRLHQRWERESWQRANSRDDFHKASSDPSLHSGPRECNTAPPPPELVKPQADVGERLAQGAGDPLLNGTKADLQAAKRLAKRLYNLDGFPEEYLSYYNFTGLSIDRALRVFLKEFSLKGETQERERVLCHFSKRFLQCNPGATPNEDLHGPNIGKRMSCGQFVSNLEGLNAGKDFPKEQLKTETAGRGERRGVGKWRHGTEDKLESRREQTVVFAETDGGTTTDDSGCPSAPLAVEQQDSLSLQSSPLSFSSGGVRPSVGSRSLLRWTEKASQLQSDRERSPASSSARTGPSVSPFMKRNGGSDIGMNLGSGRSSHPSLCSTDRTLSQKSPPFSF</sequence>
<dbReference type="GO" id="GO:0005085">
    <property type="term" value="F:guanyl-nucleotide exchange factor activity"/>
    <property type="evidence" value="ECO:0007669"/>
    <property type="project" value="InterPro"/>
</dbReference>
<feature type="compositionally biased region" description="Basic and acidic residues" evidence="1">
    <location>
        <begin position="1240"/>
        <end position="1274"/>
    </location>
</feature>
<dbReference type="SMART" id="SM00222">
    <property type="entry name" value="Sec7"/>
    <property type="match status" value="1"/>
</dbReference>
<dbReference type="SUPFAM" id="SSF48425">
    <property type="entry name" value="Sec7 domain"/>
    <property type="match status" value="1"/>
</dbReference>
<organism evidence="3 4">
    <name type="scientific">Muraenolepis orangiensis</name>
    <name type="common">Patagonian moray cod</name>
    <dbReference type="NCBI Taxonomy" id="630683"/>
    <lineage>
        <taxon>Eukaryota</taxon>
        <taxon>Metazoa</taxon>
        <taxon>Chordata</taxon>
        <taxon>Craniata</taxon>
        <taxon>Vertebrata</taxon>
        <taxon>Euteleostomi</taxon>
        <taxon>Actinopterygii</taxon>
        <taxon>Neopterygii</taxon>
        <taxon>Teleostei</taxon>
        <taxon>Neoteleostei</taxon>
        <taxon>Acanthomorphata</taxon>
        <taxon>Zeiogadaria</taxon>
        <taxon>Gadariae</taxon>
        <taxon>Gadiformes</taxon>
        <taxon>Muraenolepidoidei</taxon>
        <taxon>Muraenolepididae</taxon>
        <taxon>Muraenolepis</taxon>
    </lineage>
</organism>
<dbReference type="Proteomes" id="UP001148018">
    <property type="component" value="Unassembled WGS sequence"/>
</dbReference>
<feature type="region of interest" description="Disordered" evidence="1">
    <location>
        <begin position="1240"/>
        <end position="1399"/>
    </location>
</feature>
<reference evidence="3" key="1">
    <citation type="submission" date="2022-07" db="EMBL/GenBank/DDBJ databases">
        <title>Chromosome-level genome of Muraenolepis orangiensis.</title>
        <authorList>
            <person name="Kim J."/>
        </authorList>
    </citation>
    <scope>NUCLEOTIDE SEQUENCE</scope>
    <source>
        <strain evidence="3">KU_S4_2022</strain>
        <tissue evidence="3">Muscle</tissue>
    </source>
</reference>
<feature type="compositionally biased region" description="Polar residues" evidence="1">
    <location>
        <begin position="1375"/>
        <end position="1399"/>
    </location>
</feature>
<evidence type="ECO:0000256" key="1">
    <source>
        <dbReference type="SAM" id="MobiDB-lite"/>
    </source>
</evidence>
<dbReference type="Gene3D" id="1.10.1000.11">
    <property type="entry name" value="Arf Nucleotide-binding Site Opener,domain 2"/>
    <property type="match status" value="2"/>
</dbReference>
<evidence type="ECO:0000313" key="3">
    <source>
        <dbReference type="EMBL" id="KAJ3610140.1"/>
    </source>
</evidence>
<feature type="region of interest" description="Disordered" evidence="1">
    <location>
        <begin position="1078"/>
        <end position="1113"/>
    </location>
</feature>
<dbReference type="PANTHER" id="PTHR10663">
    <property type="entry name" value="GUANYL-NUCLEOTIDE EXCHANGE FACTOR"/>
    <property type="match status" value="1"/>
</dbReference>
<feature type="compositionally biased region" description="Polar residues" evidence="1">
    <location>
        <begin position="1346"/>
        <end position="1356"/>
    </location>
</feature>
<dbReference type="EMBL" id="JANIIK010000038">
    <property type="protein sequence ID" value="KAJ3610140.1"/>
    <property type="molecule type" value="Genomic_DNA"/>
</dbReference>
<dbReference type="OrthoDB" id="2157641at2759"/>
<feature type="compositionally biased region" description="Low complexity" evidence="1">
    <location>
        <begin position="1301"/>
        <end position="1327"/>
    </location>
</feature>
<dbReference type="InterPro" id="IPR023394">
    <property type="entry name" value="Sec7_C_sf"/>
</dbReference>
<proteinExistence type="predicted"/>
<feature type="compositionally biased region" description="Polar residues" evidence="1">
    <location>
        <begin position="413"/>
        <end position="427"/>
    </location>
</feature>
<accession>A0A9Q0EMV1</accession>
<feature type="compositionally biased region" description="Pro residues" evidence="1">
    <location>
        <begin position="87"/>
        <end position="96"/>
    </location>
</feature>
<gene>
    <name evidence="3" type="ORF">NHX12_022234</name>
</gene>
<feature type="compositionally biased region" description="Low complexity" evidence="1">
    <location>
        <begin position="428"/>
        <end position="457"/>
    </location>
</feature>
<feature type="compositionally biased region" description="Low complexity" evidence="1">
    <location>
        <begin position="717"/>
        <end position="734"/>
    </location>
</feature>
<dbReference type="Pfam" id="PF01369">
    <property type="entry name" value="Sec7"/>
    <property type="match status" value="1"/>
</dbReference>
<feature type="region of interest" description="Disordered" evidence="1">
    <location>
        <begin position="166"/>
        <end position="751"/>
    </location>
</feature>
<comment type="caution">
    <text evidence="3">The sequence shown here is derived from an EMBL/GenBank/DDBJ whole genome shotgun (WGS) entry which is preliminary data.</text>
</comment>
<feature type="compositionally biased region" description="Low complexity" evidence="1">
    <location>
        <begin position="1281"/>
        <end position="1291"/>
    </location>
</feature>
<feature type="domain" description="SEC7" evidence="2">
    <location>
        <begin position="1113"/>
        <end position="1244"/>
    </location>
</feature>
<feature type="compositionally biased region" description="Low complexity" evidence="1">
    <location>
        <begin position="131"/>
        <end position="145"/>
    </location>
</feature>
<feature type="region of interest" description="Disordered" evidence="1">
    <location>
        <begin position="860"/>
        <end position="900"/>
    </location>
</feature>
<feature type="compositionally biased region" description="Basic and acidic residues" evidence="1">
    <location>
        <begin position="1078"/>
        <end position="1089"/>
    </location>
</feature>